<evidence type="ECO:0000256" key="1">
    <source>
        <dbReference type="ARBA" id="ARBA00004752"/>
    </source>
</evidence>
<organism evidence="9 10">
    <name type="scientific">Sphingobacterium puteale</name>
    <dbReference type="NCBI Taxonomy" id="2420510"/>
    <lineage>
        <taxon>Bacteria</taxon>
        <taxon>Pseudomonadati</taxon>
        <taxon>Bacteroidota</taxon>
        <taxon>Sphingobacteriia</taxon>
        <taxon>Sphingobacteriales</taxon>
        <taxon>Sphingobacteriaceae</taxon>
        <taxon>Sphingobacterium</taxon>
    </lineage>
</organism>
<keyword evidence="10" id="KW-1185">Reference proteome</keyword>
<dbReference type="Gene3D" id="2.40.440.10">
    <property type="entry name" value="L,D-transpeptidase catalytic domain-like"/>
    <property type="match status" value="1"/>
</dbReference>
<gene>
    <name evidence="9" type="ORF">D7322_08195</name>
</gene>
<dbReference type="InterPro" id="IPR045380">
    <property type="entry name" value="LD_TPept_scaffold_dom"/>
</dbReference>
<dbReference type="PROSITE" id="PS52029">
    <property type="entry name" value="LD_TPASE"/>
    <property type="match status" value="1"/>
</dbReference>
<dbReference type="PANTHER" id="PTHR41533">
    <property type="entry name" value="L,D-TRANSPEPTIDASE HI_1667-RELATED"/>
    <property type="match status" value="1"/>
</dbReference>
<name>A0A420W0G9_9SPHI</name>
<protein>
    <submittedName>
        <fullName evidence="9">L,D-transpeptidase</fullName>
    </submittedName>
</protein>
<evidence type="ECO:0000259" key="8">
    <source>
        <dbReference type="PROSITE" id="PS52029"/>
    </source>
</evidence>
<accession>A0A420W0G9</accession>
<reference evidence="9 10" key="1">
    <citation type="submission" date="2018-10" db="EMBL/GenBank/DDBJ databases">
        <title>Sphingobacterium sp. M05W1-28.</title>
        <authorList>
            <person name="Cai H."/>
        </authorList>
    </citation>
    <scope>NUCLEOTIDE SEQUENCE [LARGE SCALE GENOMIC DNA]</scope>
    <source>
        <strain evidence="9 10">M05W1-28</strain>
    </source>
</reference>
<comment type="similarity">
    <text evidence="2">Belongs to the YkuD family.</text>
</comment>
<feature type="active site" description="Nucleophile" evidence="7">
    <location>
        <position position="378"/>
    </location>
</feature>
<dbReference type="GO" id="GO:0071555">
    <property type="term" value="P:cell wall organization"/>
    <property type="evidence" value="ECO:0007669"/>
    <property type="project" value="UniProtKB-UniRule"/>
</dbReference>
<dbReference type="GO" id="GO:0016740">
    <property type="term" value="F:transferase activity"/>
    <property type="evidence" value="ECO:0007669"/>
    <property type="project" value="UniProtKB-KW"/>
</dbReference>
<dbReference type="UniPathway" id="UPA00219"/>
<dbReference type="SUPFAM" id="SSF141523">
    <property type="entry name" value="L,D-transpeptidase catalytic domain-like"/>
    <property type="match status" value="1"/>
</dbReference>
<evidence type="ECO:0000256" key="2">
    <source>
        <dbReference type="ARBA" id="ARBA00005992"/>
    </source>
</evidence>
<proteinExistence type="inferred from homology"/>
<dbReference type="EMBL" id="RBWS01000006">
    <property type="protein sequence ID" value="RKO72068.1"/>
    <property type="molecule type" value="Genomic_DNA"/>
</dbReference>
<evidence type="ECO:0000256" key="6">
    <source>
        <dbReference type="ARBA" id="ARBA00023316"/>
    </source>
</evidence>
<dbReference type="AlphaFoldDB" id="A0A420W0G9"/>
<dbReference type="GO" id="GO:0004180">
    <property type="term" value="F:carboxypeptidase activity"/>
    <property type="evidence" value="ECO:0007669"/>
    <property type="project" value="UniProtKB-ARBA"/>
</dbReference>
<dbReference type="GO" id="GO:0009252">
    <property type="term" value="P:peptidoglycan biosynthetic process"/>
    <property type="evidence" value="ECO:0007669"/>
    <property type="project" value="UniProtKB-UniPathway"/>
</dbReference>
<comment type="caution">
    <text evidence="9">The sequence shown here is derived from an EMBL/GenBank/DDBJ whole genome shotgun (WGS) entry which is preliminary data.</text>
</comment>
<keyword evidence="5 7" id="KW-0573">Peptidoglycan synthesis</keyword>
<evidence type="ECO:0000256" key="4">
    <source>
        <dbReference type="ARBA" id="ARBA00022960"/>
    </source>
</evidence>
<dbReference type="CDD" id="cd16913">
    <property type="entry name" value="YkuD_like"/>
    <property type="match status" value="1"/>
</dbReference>
<dbReference type="Pfam" id="PF20142">
    <property type="entry name" value="Scaffold"/>
    <property type="match status" value="1"/>
</dbReference>
<dbReference type="OrthoDB" id="9778545at2"/>
<evidence type="ECO:0000313" key="10">
    <source>
        <dbReference type="Proteomes" id="UP000282423"/>
    </source>
</evidence>
<dbReference type="InterPro" id="IPR052905">
    <property type="entry name" value="LD-transpeptidase_YkuD-like"/>
</dbReference>
<dbReference type="Pfam" id="PF03734">
    <property type="entry name" value="YkuD"/>
    <property type="match status" value="1"/>
</dbReference>
<dbReference type="GO" id="GO:0008360">
    <property type="term" value="P:regulation of cell shape"/>
    <property type="evidence" value="ECO:0007669"/>
    <property type="project" value="UniProtKB-UniRule"/>
</dbReference>
<evidence type="ECO:0000313" key="9">
    <source>
        <dbReference type="EMBL" id="RKO72068.1"/>
    </source>
</evidence>
<dbReference type="RefSeq" id="WP_121123078.1">
    <property type="nucleotide sequence ID" value="NZ_RBWS01000006.1"/>
</dbReference>
<keyword evidence="3" id="KW-0808">Transferase</keyword>
<dbReference type="InterPro" id="IPR038063">
    <property type="entry name" value="Transpep_catalytic_dom"/>
</dbReference>
<feature type="active site" description="Proton donor/acceptor" evidence="7">
    <location>
        <position position="359"/>
    </location>
</feature>
<feature type="domain" description="L,D-TPase catalytic" evidence="8">
    <location>
        <begin position="228"/>
        <end position="404"/>
    </location>
</feature>
<evidence type="ECO:0000256" key="7">
    <source>
        <dbReference type="PROSITE-ProRule" id="PRU01373"/>
    </source>
</evidence>
<evidence type="ECO:0000256" key="5">
    <source>
        <dbReference type="ARBA" id="ARBA00022984"/>
    </source>
</evidence>
<evidence type="ECO:0000256" key="3">
    <source>
        <dbReference type="ARBA" id="ARBA00022679"/>
    </source>
</evidence>
<dbReference type="Proteomes" id="UP000282423">
    <property type="component" value="Unassembled WGS sequence"/>
</dbReference>
<comment type="pathway">
    <text evidence="1 7">Cell wall biogenesis; peptidoglycan biosynthesis.</text>
</comment>
<dbReference type="PANTHER" id="PTHR41533:SF2">
    <property type="entry name" value="BLR7131 PROTEIN"/>
    <property type="match status" value="1"/>
</dbReference>
<keyword evidence="4 7" id="KW-0133">Cell shape</keyword>
<sequence>MKAFLNFTMIFFGIMHIVVHGQDTKTANKITLLLKDSLYLANLNYPKSVSRCYATNSYNFLWLNDKQNIDQAETALALLTHANRFGLLSSDYYSKNLTFEGLNQLGGFFSEKHEERKAIFDILMTDGLITFINNIHFGKYNPLYDRSYIDSISINGFCADKALSNARRQLDFSKAVCEAQPKLKAYQDLQNYLDQFYAVGNPDTTSAEMAKILINMERLRWINTQSSDYVWINIPSYTLAFHHQGNVSEFKVVVGKPKTATPVLESEIDYFSTAPDWRVPQSIFRNEILPEILENSGYLEDNHYSIYDETGGEIIVNSSTLQEINKNPRKYSVRQSSGGHNALGAIVFRFQNSHGVYLHDTPQKQYFNRENRALSHGCIRVQNPKLLATQLLAFDDSNEKIAVLEEAVKAYCKRDFILKQPVPIIITYLTVLIKNGKPIIYDDIYQLDKSLVEMLHHDMRTLFDLR</sequence>
<dbReference type="InterPro" id="IPR005490">
    <property type="entry name" value="LD_TPept_cat_dom"/>
</dbReference>
<keyword evidence="6 7" id="KW-0961">Cell wall biogenesis/degradation</keyword>